<dbReference type="PANTHER" id="PTHR31286">
    <property type="entry name" value="GLYCINE-RICH CELL WALL STRUCTURAL PROTEIN 1.8-LIKE"/>
    <property type="match status" value="1"/>
</dbReference>
<evidence type="ECO:0000259" key="2">
    <source>
        <dbReference type="Pfam" id="PF14392"/>
    </source>
</evidence>
<gene>
    <name evidence="3" type="ORF">MA16_Dca016329</name>
</gene>
<dbReference type="Proteomes" id="UP000233837">
    <property type="component" value="Unassembled WGS sequence"/>
</dbReference>
<dbReference type="PANTHER" id="PTHR31286:SF99">
    <property type="entry name" value="DUF4283 DOMAIN-CONTAINING PROTEIN"/>
    <property type="match status" value="1"/>
</dbReference>
<feature type="domain" description="Zinc knuckle CX2CX4HX4C" evidence="2">
    <location>
        <begin position="51"/>
        <end position="72"/>
    </location>
</feature>
<dbReference type="Pfam" id="PF14392">
    <property type="entry name" value="zf-CCHC_4"/>
    <property type="match status" value="1"/>
</dbReference>
<protein>
    <recommendedName>
        <fullName evidence="2">Zinc knuckle CX2CX4HX4C domain-containing protein</fullName>
    </recommendedName>
</protein>
<dbReference type="InterPro" id="IPR040256">
    <property type="entry name" value="At4g02000-like"/>
</dbReference>
<proteinExistence type="predicted"/>
<keyword evidence="4" id="KW-1185">Reference proteome</keyword>
<dbReference type="EMBL" id="KZ502856">
    <property type="protein sequence ID" value="PKU71876.1"/>
    <property type="molecule type" value="Genomic_DNA"/>
</dbReference>
<evidence type="ECO:0000256" key="1">
    <source>
        <dbReference type="SAM" id="MobiDB-lite"/>
    </source>
</evidence>
<accession>A0A2I0W885</accession>
<dbReference type="InterPro" id="IPR025836">
    <property type="entry name" value="Zn_knuckle_CX2CX4HX4C"/>
</dbReference>
<feature type="region of interest" description="Disordered" evidence="1">
    <location>
        <begin position="152"/>
        <end position="185"/>
    </location>
</feature>
<reference evidence="3 4" key="2">
    <citation type="journal article" date="2017" name="Nature">
        <title>The Apostasia genome and the evolution of orchids.</title>
        <authorList>
            <person name="Zhang G.Q."/>
            <person name="Liu K.W."/>
            <person name="Li Z."/>
            <person name="Lohaus R."/>
            <person name="Hsiao Y.Y."/>
            <person name="Niu S.C."/>
            <person name="Wang J.Y."/>
            <person name="Lin Y.C."/>
            <person name="Xu Q."/>
            <person name="Chen L.J."/>
            <person name="Yoshida K."/>
            <person name="Fujiwara S."/>
            <person name="Wang Z.W."/>
            <person name="Zhang Y.Q."/>
            <person name="Mitsuda N."/>
            <person name="Wang M."/>
            <person name="Liu G.H."/>
            <person name="Pecoraro L."/>
            <person name="Huang H.X."/>
            <person name="Xiao X.J."/>
            <person name="Lin M."/>
            <person name="Wu X.Y."/>
            <person name="Wu W.L."/>
            <person name="Chen Y.Y."/>
            <person name="Chang S.B."/>
            <person name="Sakamoto S."/>
            <person name="Ohme-Takagi M."/>
            <person name="Yagi M."/>
            <person name="Zeng S.J."/>
            <person name="Shen C.Y."/>
            <person name="Yeh C.M."/>
            <person name="Luo Y.B."/>
            <person name="Tsai W.C."/>
            <person name="Van de Peer Y."/>
            <person name="Liu Z.J."/>
        </authorList>
    </citation>
    <scope>NUCLEOTIDE SEQUENCE [LARGE SCALE GENOMIC DNA]</scope>
    <source>
        <tissue evidence="3">The whole plant</tissue>
    </source>
</reference>
<organism evidence="3 4">
    <name type="scientific">Dendrobium catenatum</name>
    <dbReference type="NCBI Taxonomy" id="906689"/>
    <lineage>
        <taxon>Eukaryota</taxon>
        <taxon>Viridiplantae</taxon>
        <taxon>Streptophyta</taxon>
        <taxon>Embryophyta</taxon>
        <taxon>Tracheophyta</taxon>
        <taxon>Spermatophyta</taxon>
        <taxon>Magnoliopsida</taxon>
        <taxon>Liliopsida</taxon>
        <taxon>Asparagales</taxon>
        <taxon>Orchidaceae</taxon>
        <taxon>Epidendroideae</taxon>
        <taxon>Malaxideae</taxon>
        <taxon>Dendrobiinae</taxon>
        <taxon>Dendrobium</taxon>
    </lineage>
</organism>
<feature type="compositionally biased region" description="Basic and acidic residues" evidence="1">
    <location>
        <begin position="232"/>
        <end position="257"/>
    </location>
</feature>
<dbReference type="AlphaFoldDB" id="A0A2I0W885"/>
<name>A0A2I0W885_9ASPA</name>
<sequence length="298" mass="34002">MVGKPILLDGNMFQWGRREFRRVCVRIKLDKKLPVGVWVEGANRKFYQKIEYERIPNFCFGCGFIGHSKEHCGEGEDNADFSVKEIVNSVPDEAREATKVAVGKEQTNSDGYGPWMIVNQGRKVVQKQSRGSTCTPMKKTLWKKMADKEKEEAKGNYIEESTLNNDKVQKEGKQVNPKDGYDVNNEEQQNFTRNNSNIPFIDNKFDLLNDLLEEGEISNVIETEKVSNGNQNEKKEEPKQIEDVSLFSKEKGEDSSRMKKKKSKQLKDLGPINNITRSRRLELDVKGKVGADPIVLLP</sequence>
<dbReference type="STRING" id="906689.A0A2I0W885"/>
<evidence type="ECO:0000313" key="4">
    <source>
        <dbReference type="Proteomes" id="UP000233837"/>
    </source>
</evidence>
<reference evidence="3 4" key="1">
    <citation type="journal article" date="2016" name="Sci. Rep.">
        <title>The Dendrobium catenatum Lindl. genome sequence provides insights into polysaccharide synthase, floral development and adaptive evolution.</title>
        <authorList>
            <person name="Zhang G.Q."/>
            <person name="Xu Q."/>
            <person name="Bian C."/>
            <person name="Tsai W.C."/>
            <person name="Yeh C.M."/>
            <person name="Liu K.W."/>
            <person name="Yoshida K."/>
            <person name="Zhang L.S."/>
            <person name="Chang S.B."/>
            <person name="Chen F."/>
            <person name="Shi Y."/>
            <person name="Su Y.Y."/>
            <person name="Zhang Y.Q."/>
            <person name="Chen L.J."/>
            <person name="Yin Y."/>
            <person name="Lin M."/>
            <person name="Huang H."/>
            <person name="Deng H."/>
            <person name="Wang Z.W."/>
            <person name="Zhu S.L."/>
            <person name="Zhao X."/>
            <person name="Deng C."/>
            <person name="Niu S.C."/>
            <person name="Huang J."/>
            <person name="Wang M."/>
            <person name="Liu G.H."/>
            <person name="Yang H.J."/>
            <person name="Xiao X.J."/>
            <person name="Hsiao Y.Y."/>
            <person name="Wu W.L."/>
            <person name="Chen Y.Y."/>
            <person name="Mitsuda N."/>
            <person name="Ohme-Takagi M."/>
            <person name="Luo Y.B."/>
            <person name="Van de Peer Y."/>
            <person name="Liu Z.J."/>
        </authorList>
    </citation>
    <scope>NUCLEOTIDE SEQUENCE [LARGE SCALE GENOMIC DNA]</scope>
    <source>
        <tissue evidence="3">The whole plant</tissue>
    </source>
</reference>
<evidence type="ECO:0000313" key="3">
    <source>
        <dbReference type="EMBL" id="PKU71876.1"/>
    </source>
</evidence>
<feature type="region of interest" description="Disordered" evidence="1">
    <location>
        <begin position="223"/>
        <end position="273"/>
    </location>
</feature>